<keyword evidence="6" id="KW-1185">Reference proteome</keyword>
<proteinExistence type="predicted"/>
<dbReference type="Pfam" id="PF24517">
    <property type="entry name" value="CBM96"/>
    <property type="match status" value="2"/>
</dbReference>
<dbReference type="InterPro" id="IPR055372">
    <property type="entry name" value="CBM96"/>
</dbReference>
<protein>
    <submittedName>
        <fullName evidence="5">DNRLRE domain-containing protein</fullName>
    </submittedName>
</protein>
<reference evidence="6" key="1">
    <citation type="submission" date="2018-09" db="EMBL/GenBank/DDBJ databases">
        <authorList>
            <person name="Livingstone P.G."/>
            <person name="Whitworth D.E."/>
        </authorList>
    </citation>
    <scope>NUCLEOTIDE SEQUENCE [LARGE SCALE GENOMIC DNA]</scope>
    <source>
        <strain evidence="6">CA054A</strain>
    </source>
</reference>
<dbReference type="PROSITE" id="PS51257">
    <property type="entry name" value="PROKAR_LIPOPROTEIN"/>
    <property type="match status" value="1"/>
</dbReference>
<organism evidence="5 6">
    <name type="scientific">Corallococcus terminator</name>
    <dbReference type="NCBI Taxonomy" id="2316733"/>
    <lineage>
        <taxon>Bacteria</taxon>
        <taxon>Pseudomonadati</taxon>
        <taxon>Myxococcota</taxon>
        <taxon>Myxococcia</taxon>
        <taxon>Myxococcales</taxon>
        <taxon>Cystobacterineae</taxon>
        <taxon>Myxococcaceae</taxon>
        <taxon>Corallococcus</taxon>
    </lineage>
</organism>
<evidence type="ECO:0000313" key="5">
    <source>
        <dbReference type="EMBL" id="RKG74475.1"/>
    </source>
</evidence>
<sequence length="407" mass="44276">MRLRRHLAVSRWNPPSVSTLLALVVVGCGPAPSAEQPSPEGSAPVSTQVAALETGTVTLSPVADAYVTPDAPNSNFGLNTAWIVNRQYAEAYLKFDLSSLPANARITSVTFSALAYDGYAYGGDGNVYTSFVTDDSWLETGITWNNRPAPSGTPSGEWFLWYNLTPEDKLGVNSNPALIPVVQGELDGDKLVSFRLHSPGYKTRYRSREYSNASQRPKLVIQYELGDVVTVLEPEADTFTKGGYWDGNTNFGGSYELGVSYGWPEASFLRFNLGGLPSGAVIKSVKFSATARRGASPGGDGNVYTYLVPDNSWNEYGVNFYNQPAIVGSPLGAWFLWFPGNSDQPFEQVGVNDSPELIPAVQTASDATDRRISLRISGAPYGYLSYYHSREVDNASKRPHLEVTYTP</sequence>
<keyword evidence="2" id="KW-0964">Secreted</keyword>
<evidence type="ECO:0000256" key="1">
    <source>
        <dbReference type="ARBA" id="ARBA00004613"/>
    </source>
</evidence>
<keyword evidence="3" id="KW-0732">Signal</keyword>
<evidence type="ECO:0000256" key="2">
    <source>
        <dbReference type="ARBA" id="ARBA00022525"/>
    </source>
</evidence>
<name>A0A3A8HUB9_9BACT</name>
<dbReference type="NCBIfam" id="NF033679">
    <property type="entry name" value="DNRLRE_dom"/>
    <property type="match status" value="2"/>
</dbReference>
<accession>A0A3A8HUB9</accession>
<feature type="domain" description="Carbohydrate-binding module family 96" evidence="4">
    <location>
        <begin position="56"/>
        <end position="222"/>
    </location>
</feature>
<dbReference type="EMBL" id="RAVZ01000368">
    <property type="protein sequence ID" value="RKG74475.1"/>
    <property type="molecule type" value="Genomic_DNA"/>
</dbReference>
<comment type="subcellular location">
    <subcellularLocation>
        <location evidence="1">Secreted</location>
    </subcellularLocation>
</comment>
<dbReference type="GO" id="GO:0005576">
    <property type="term" value="C:extracellular region"/>
    <property type="evidence" value="ECO:0007669"/>
    <property type="project" value="UniProtKB-SubCell"/>
</dbReference>
<dbReference type="AlphaFoldDB" id="A0A3A8HUB9"/>
<evidence type="ECO:0000259" key="4">
    <source>
        <dbReference type="Pfam" id="PF24517"/>
    </source>
</evidence>
<gene>
    <name evidence="5" type="ORF">D7V88_34825</name>
</gene>
<feature type="domain" description="Carbohydrate-binding module family 96" evidence="4">
    <location>
        <begin position="231"/>
        <end position="404"/>
    </location>
</feature>
<evidence type="ECO:0000313" key="6">
    <source>
        <dbReference type="Proteomes" id="UP000268094"/>
    </source>
</evidence>
<comment type="caution">
    <text evidence="5">The sequence shown here is derived from an EMBL/GenBank/DDBJ whole genome shotgun (WGS) entry which is preliminary data.</text>
</comment>
<dbReference type="Proteomes" id="UP000268094">
    <property type="component" value="Unassembled WGS sequence"/>
</dbReference>
<evidence type="ECO:0000256" key="3">
    <source>
        <dbReference type="ARBA" id="ARBA00022729"/>
    </source>
</evidence>